<evidence type="ECO:0000256" key="5">
    <source>
        <dbReference type="ARBA" id="ARBA00022984"/>
    </source>
</evidence>
<evidence type="ECO:0000256" key="7">
    <source>
        <dbReference type="ARBA" id="ARBA00023136"/>
    </source>
</evidence>
<dbReference type="InterPro" id="IPR004268">
    <property type="entry name" value="MurJ"/>
</dbReference>
<dbReference type="GO" id="GO:0005886">
    <property type="term" value="C:plasma membrane"/>
    <property type="evidence" value="ECO:0007669"/>
    <property type="project" value="UniProtKB-SubCell"/>
</dbReference>
<evidence type="ECO:0000256" key="2">
    <source>
        <dbReference type="ARBA" id="ARBA00022475"/>
    </source>
</evidence>
<dbReference type="EMBL" id="FNGW01000010">
    <property type="protein sequence ID" value="SDM35919.1"/>
    <property type="molecule type" value="Genomic_DNA"/>
</dbReference>
<feature type="transmembrane region" description="Helical" evidence="8">
    <location>
        <begin position="267"/>
        <end position="287"/>
    </location>
</feature>
<evidence type="ECO:0000256" key="4">
    <source>
        <dbReference type="ARBA" id="ARBA00022960"/>
    </source>
</evidence>
<keyword evidence="8 9" id="KW-0961">Cell wall biogenesis/degradation</keyword>
<keyword evidence="3 8" id="KW-0812">Transmembrane</keyword>
<feature type="transmembrane region" description="Helical" evidence="8">
    <location>
        <begin position="383"/>
        <end position="400"/>
    </location>
</feature>
<feature type="transmembrane region" description="Helical" evidence="8">
    <location>
        <begin position="341"/>
        <end position="362"/>
    </location>
</feature>
<dbReference type="GO" id="GO:0034204">
    <property type="term" value="P:lipid translocation"/>
    <property type="evidence" value="ECO:0007669"/>
    <property type="project" value="TreeGrafter"/>
</dbReference>
<dbReference type="InterPro" id="IPR051050">
    <property type="entry name" value="Lipid_II_flippase_MurJ/MviN"/>
</dbReference>
<comment type="pathway">
    <text evidence="8">Cell wall biogenesis; peptidoglycan biosynthesis.</text>
</comment>
<comment type="similarity">
    <text evidence="8 9">Belongs to the MurJ/MviN family.</text>
</comment>
<feature type="transmembrane region" description="Helical" evidence="8">
    <location>
        <begin position="47"/>
        <end position="70"/>
    </location>
</feature>
<feature type="transmembrane region" description="Helical" evidence="8">
    <location>
        <begin position="225"/>
        <end position="245"/>
    </location>
</feature>
<dbReference type="GO" id="GO:0071555">
    <property type="term" value="P:cell wall organization"/>
    <property type="evidence" value="ECO:0007669"/>
    <property type="project" value="UniProtKB-UniRule"/>
</dbReference>
<protein>
    <recommendedName>
        <fullName evidence="8">Probable lipid II flippase MurJ</fullName>
    </recommendedName>
</protein>
<dbReference type="UniPathway" id="UPA00219"/>
<keyword evidence="2 8" id="KW-1003">Cell membrane</keyword>
<dbReference type="Pfam" id="PF03023">
    <property type="entry name" value="MurJ"/>
    <property type="match status" value="1"/>
</dbReference>
<evidence type="ECO:0000313" key="11">
    <source>
        <dbReference type="Proteomes" id="UP000199068"/>
    </source>
</evidence>
<dbReference type="GO" id="GO:0009252">
    <property type="term" value="P:peptidoglycan biosynthetic process"/>
    <property type="evidence" value="ECO:0007669"/>
    <property type="project" value="UniProtKB-UniRule"/>
</dbReference>
<dbReference type="NCBIfam" id="TIGR01695">
    <property type="entry name" value="murJ_mviN"/>
    <property type="match status" value="1"/>
</dbReference>
<proteinExistence type="inferred from homology"/>
<feature type="transmembrane region" description="Helical" evidence="8">
    <location>
        <begin position="406"/>
        <end position="425"/>
    </location>
</feature>
<comment type="subcellular location">
    <subcellularLocation>
        <location evidence="1 8">Cell membrane</location>
        <topology evidence="1 8">Multi-pass membrane protein</topology>
    </subcellularLocation>
</comment>
<dbReference type="GO" id="GO:0008360">
    <property type="term" value="P:regulation of cell shape"/>
    <property type="evidence" value="ECO:0007669"/>
    <property type="project" value="UniProtKB-UniRule"/>
</dbReference>
<evidence type="ECO:0000256" key="3">
    <source>
        <dbReference type="ARBA" id="ARBA00022692"/>
    </source>
</evidence>
<dbReference type="PANTHER" id="PTHR47019">
    <property type="entry name" value="LIPID II FLIPPASE MURJ"/>
    <property type="match status" value="1"/>
</dbReference>
<feature type="transmembrane region" description="Helical" evidence="8">
    <location>
        <begin position="437"/>
        <end position="456"/>
    </location>
</feature>
<dbReference type="GO" id="GO:0015648">
    <property type="term" value="F:lipid-linked peptidoglycan transporter activity"/>
    <property type="evidence" value="ECO:0007669"/>
    <property type="project" value="UniProtKB-UniRule"/>
</dbReference>
<feature type="transmembrane region" description="Helical" evidence="8">
    <location>
        <begin position="476"/>
        <end position="501"/>
    </location>
</feature>
<evidence type="ECO:0000256" key="1">
    <source>
        <dbReference type="ARBA" id="ARBA00004651"/>
    </source>
</evidence>
<dbReference type="PIRSF" id="PIRSF002869">
    <property type="entry name" value="MviN"/>
    <property type="match status" value="1"/>
</dbReference>
<feature type="transmembrane region" description="Helical" evidence="8">
    <location>
        <begin position="158"/>
        <end position="178"/>
    </location>
</feature>
<sequence length="521" mass="57290">MSKTTKKTAFILMIIILTSKVTGFLRDIVLGQIFGAGNVTDAYLTALNIPVVLFDGISASLGTTFIPMYFSIKDKMGQEEVNKFTSNILNIITGLSIIFIIIGLIFTPYIVKIFAMGFKGEVLDLTISYSKILLFSMIFIAANGLISSFLIASGDAYISGLVTIPFNIFAILAIFLGSMTNSYMMVYGTLFAYIAQLVFQIPFLKKKGYKHKFIIDLKDENIKKILYLIVPVFLGSYVNQINTVVNRTLASTLESGTITALNYANKLNMFAVGILVISLSTVLYPVLSKLASENKFKAFKYNLSKSLNIIIITMVPVMVITMVLSTPIIKMLFEKGSFDSRATYLTSTALFYYSIGIVAYGLRDILSKAFYSLQDTKTPVRNASISVIVNVILSIVLVKYMQIGGLALAGSLSAVIATLLMLVSLRKKIGKLGLKSTIITFVKVVISSLIMGYVIHISYGYIMQIGINIIDETRELIAVSCAVSTMIGMLVYTALTVVFNIKEAKELIDLSKNKAIALIRR</sequence>
<keyword evidence="8 9" id="KW-0813">Transport</keyword>
<feature type="transmembrane region" description="Helical" evidence="8">
    <location>
        <begin position="131"/>
        <end position="151"/>
    </location>
</feature>
<evidence type="ECO:0000256" key="9">
    <source>
        <dbReference type="PIRNR" id="PIRNR002869"/>
    </source>
</evidence>
<dbReference type="RefSeq" id="WP_092727335.1">
    <property type="nucleotide sequence ID" value="NZ_FNGW01000010.1"/>
</dbReference>
<dbReference type="CDD" id="cd13123">
    <property type="entry name" value="MATE_MurJ_like"/>
    <property type="match status" value="1"/>
</dbReference>
<keyword evidence="6 8" id="KW-1133">Transmembrane helix</keyword>
<evidence type="ECO:0000256" key="6">
    <source>
        <dbReference type="ARBA" id="ARBA00022989"/>
    </source>
</evidence>
<gene>
    <name evidence="8" type="primary">murJ</name>
    <name evidence="10" type="ORF">SAMN04515677_1103</name>
</gene>
<dbReference type="AlphaFoldDB" id="A0A1G9SKG9"/>
<evidence type="ECO:0000313" key="10">
    <source>
        <dbReference type="EMBL" id="SDM35919.1"/>
    </source>
</evidence>
<keyword evidence="7 8" id="KW-0472">Membrane</keyword>
<comment type="function">
    <text evidence="8 9">Involved in peptidoglycan biosynthesis. Transports lipid-linked peptidoglycan precursors from the inner to the outer leaflet of the cytoplasmic membrane.</text>
</comment>
<accession>A0A1G9SKG9</accession>
<dbReference type="Proteomes" id="UP000199068">
    <property type="component" value="Unassembled WGS sequence"/>
</dbReference>
<name>A0A1G9SKG9_9FIRM</name>
<keyword evidence="5 8" id="KW-0573">Peptidoglycan synthesis</keyword>
<keyword evidence="11" id="KW-1185">Reference proteome</keyword>
<feature type="transmembrane region" description="Helical" evidence="8">
    <location>
        <begin position="184"/>
        <end position="204"/>
    </location>
</feature>
<feature type="transmembrane region" description="Helical" evidence="8">
    <location>
        <begin position="91"/>
        <end position="111"/>
    </location>
</feature>
<evidence type="ECO:0000256" key="8">
    <source>
        <dbReference type="HAMAP-Rule" id="MF_02078"/>
    </source>
</evidence>
<feature type="transmembrane region" description="Helical" evidence="8">
    <location>
        <begin position="307"/>
        <end position="329"/>
    </location>
</feature>
<dbReference type="PANTHER" id="PTHR47019:SF1">
    <property type="entry name" value="LIPID II FLIPPASE MURJ"/>
    <property type="match status" value="1"/>
</dbReference>
<organism evidence="10 11">
    <name type="scientific">Romboutsia lituseburensis DSM 797</name>
    <dbReference type="NCBI Taxonomy" id="1121325"/>
    <lineage>
        <taxon>Bacteria</taxon>
        <taxon>Bacillati</taxon>
        <taxon>Bacillota</taxon>
        <taxon>Clostridia</taxon>
        <taxon>Peptostreptococcales</taxon>
        <taxon>Peptostreptococcaceae</taxon>
        <taxon>Romboutsia</taxon>
    </lineage>
</organism>
<dbReference type="PRINTS" id="PR01806">
    <property type="entry name" value="VIRFACTRMVIN"/>
</dbReference>
<keyword evidence="4 8" id="KW-0133">Cell shape</keyword>
<dbReference type="HAMAP" id="MF_02078">
    <property type="entry name" value="MurJ_MviN"/>
    <property type="match status" value="1"/>
</dbReference>
<reference evidence="10 11" key="1">
    <citation type="submission" date="2016-10" db="EMBL/GenBank/DDBJ databases">
        <authorList>
            <person name="de Groot N.N."/>
        </authorList>
    </citation>
    <scope>NUCLEOTIDE SEQUENCE [LARGE SCALE GENOMIC DNA]</scope>
    <source>
        <strain evidence="10 11">DSM 797</strain>
    </source>
</reference>